<keyword evidence="2" id="KW-1185">Reference proteome</keyword>
<dbReference type="AlphaFoldDB" id="A0A1B0BK98"/>
<protein>
    <submittedName>
        <fullName evidence="1">Uncharacterized protein</fullName>
    </submittedName>
</protein>
<dbReference type="Proteomes" id="UP000092460">
    <property type="component" value="Unassembled WGS sequence"/>
</dbReference>
<accession>A0A1B0BK98</accession>
<reference evidence="2" key="1">
    <citation type="submission" date="2015-01" db="EMBL/GenBank/DDBJ databases">
        <authorList>
            <person name="Aksoy S."/>
            <person name="Warren W."/>
            <person name="Wilson R.K."/>
        </authorList>
    </citation>
    <scope>NUCLEOTIDE SEQUENCE [LARGE SCALE GENOMIC DNA]</scope>
    <source>
        <strain evidence="2">IAEA</strain>
    </source>
</reference>
<proteinExistence type="predicted"/>
<dbReference type="VEuPathDB" id="VectorBase:GPPI032848"/>
<name>A0A1B0BK98_9MUSC</name>
<sequence length="112" mass="12269">MDLVSSTCDGFRKVKTDWLMAWPSNHKVAVTFAPISLKCDLALRKSSSDFGRSIVTVSVCGVCSFSLTGDCSKISTNSSPFVSHSVNCDDFRHNKSGQTDGEMDVDLKLRTR</sequence>
<evidence type="ECO:0000313" key="2">
    <source>
        <dbReference type="Proteomes" id="UP000092460"/>
    </source>
</evidence>
<dbReference type="EMBL" id="JXJN01015848">
    <property type="status" value="NOT_ANNOTATED_CDS"/>
    <property type="molecule type" value="Genomic_DNA"/>
</dbReference>
<reference evidence="1" key="2">
    <citation type="submission" date="2020-05" db="UniProtKB">
        <authorList>
            <consortium name="EnsemblMetazoa"/>
        </authorList>
    </citation>
    <scope>IDENTIFICATION</scope>
    <source>
        <strain evidence="1">IAEA</strain>
    </source>
</reference>
<dbReference type="EnsemblMetazoa" id="GPPI032848-RA">
    <property type="protein sequence ID" value="GPPI032848-PA"/>
    <property type="gene ID" value="GPPI032848"/>
</dbReference>
<evidence type="ECO:0000313" key="1">
    <source>
        <dbReference type="EnsemblMetazoa" id="GPPI032848-PA"/>
    </source>
</evidence>
<organism evidence="1 2">
    <name type="scientific">Glossina palpalis gambiensis</name>
    <dbReference type="NCBI Taxonomy" id="67801"/>
    <lineage>
        <taxon>Eukaryota</taxon>
        <taxon>Metazoa</taxon>
        <taxon>Ecdysozoa</taxon>
        <taxon>Arthropoda</taxon>
        <taxon>Hexapoda</taxon>
        <taxon>Insecta</taxon>
        <taxon>Pterygota</taxon>
        <taxon>Neoptera</taxon>
        <taxon>Endopterygota</taxon>
        <taxon>Diptera</taxon>
        <taxon>Brachycera</taxon>
        <taxon>Muscomorpha</taxon>
        <taxon>Hippoboscoidea</taxon>
        <taxon>Glossinidae</taxon>
        <taxon>Glossina</taxon>
    </lineage>
</organism>